<dbReference type="RefSeq" id="WP_166075625.1">
    <property type="nucleotide sequence ID" value="NZ_JAAJBT010000001.1"/>
</dbReference>
<sequence length="151" mass="17427">MNALHNHLLQLEKHLPNLDKTNTNVSKSTIGWQIDHCLMVINGVIKQLEISNPSEFQSKFNFLKFLILTFKKIPRGKARAPKIVTPIEVATSEELKLKIDLAINNVSKLPTFSDKLFFKHPYFGDLSKKQTEKFLCIHTKHHLKIIEDILK</sequence>
<proteinExistence type="predicted"/>
<dbReference type="InterPro" id="IPR011463">
    <property type="entry name" value="DUF1569"/>
</dbReference>
<gene>
    <name evidence="1" type="ORF">G4D72_00520</name>
</gene>
<organism evidence="1 2">
    <name type="scientific">Flavobacterium difficile</name>
    <dbReference type="NCBI Taxonomy" id="2709659"/>
    <lineage>
        <taxon>Bacteria</taxon>
        <taxon>Pseudomonadati</taxon>
        <taxon>Bacteroidota</taxon>
        <taxon>Flavobacteriia</taxon>
        <taxon>Flavobacteriales</taxon>
        <taxon>Flavobacteriaceae</taxon>
        <taxon>Flavobacterium</taxon>
    </lineage>
</organism>
<dbReference type="EMBL" id="JAAJBT010000001">
    <property type="protein sequence ID" value="NHM00587.1"/>
    <property type="molecule type" value="Genomic_DNA"/>
</dbReference>
<protein>
    <submittedName>
        <fullName evidence="1">DUF1569 domain-containing protein</fullName>
    </submittedName>
</protein>
<dbReference type="Proteomes" id="UP000800984">
    <property type="component" value="Unassembled WGS sequence"/>
</dbReference>
<comment type="caution">
    <text evidence="1">The sequence shown here is derived from an EMBL/GenBank/DDBJ whole genome shotgun (WGS) entry which is preliminary data.</text>
</comment>
<name>A0ABX0I1Y8_9FLAO</name>
<keyword evidence="2" id="KW-1185">Reference proteome</keyword>
<evidence type="ECO:0000313" key="1">
    <source>
        <dbReference type="EMBL" id="NHM00587.1"/>
    </source>
</evidence>
<dbReference type="Pfam" id="PF07606">
    <property type="entry name" value="DUF1569"/>
    <property type="match status" value="1"/>
</dbReference>
<accession>A0ABX0I1Y8</accession>
<reference evidence="1 2" key="1">
    <citation type="submission" date="2020-02" db="EMBL/GenBank/DDBJ databases">
        <authorList>
            <person name="Chen W.-M."/>
        </authorList>
    </citation>
    <scope>NUCLEOTIDE SEQUENCE [LARGE SCALE GENOMIC DNA]</scope>
    <source>
        <strain evidence="1 2">KDG-16</strain>
    </source>
</reference>
<dbReference type="Gene3D" id="1.20.120.450">
    <property type="entry name" value="dinb family like domain"/>
    <property type="match status" value="1"/>
</dbReference>
<dbReference type="InterPro" id="IPR034660">
    <property type="entry name" value="DinB/YfiT-like"/>
</dbReference>
<evidence type="ECO:0000313" key="2">
    <source>
        <dbReference type="Proteomes" id="UP000800984"/>
    </source>
</evidence>